<organism evidence="1 2">
    <name type="scientific">Naganishia adeliensis</name>
    <dbReference type="NCBI Taxonomy" id="92952"/>
    <lineage>
        <taxon>Eukaryota</taxon>
        <taxon>Fungi</taxon>
        <taxon>Dikarya</taxon>
        <taxon>Basidiomycota</taxon>
        <taxon>Agaricomycotina</taxon>
        <taxon>Tremellomycetes</taxon>
        <taxon>Filobasidiales</taxon>
        <taxon>Filobasidiaceae</taxon>
        <taxon>Naganishia</taxon>
    </lineage>
</organism>
<sequence>MKFARYLEDHCPLTLAQTPEWKRAYIDYRKLKKCIKAIQKRQVSGLPPPLVQDGEGVGEAGDAERAVHGRNGERIGEGKPPGQGDTAHDHDEEEDDDSDTGPSTFPRQRPDTEPHNKSKWRHSASNTPRLAVPPDTPVSTGYGSMGRTPPMARHRPSSPPILVLPDASNPETETTRVAPSERTSTETKTASASAGEETPFAVRGKDKHAHWNDGADPRGEDEGGPSHAARAEESQESASGRDSSSGDEDRHLPPKAAARATKSPRMLAAGKSPSFLGRSPRLFGGKVSGEGKERPVVGSRVDSFRPSSSAAGMAPRYPETLDQLYSMCYADERRFFTTLDAELEKVESFYHDRESDAIRRSHQLKAQLRELAEHRRVFHEAEEERQRAGGVRRLFGDVVEEVGKHVPFVSPAANGDVDRVEGGGKSGPLGEEGGADGLRQRKSLPSAGKDLDPMMREFNPEKYQRYKKKLKLAVMEYYKELEILKNYRILNLTGFKKALKKFEKTARIRCIDLYMDEKVSKISFADNRPVDALLKEIEDEYTERFEKGDHKKAVDRLRGQFDTSTHHLSTFWSGVYIGIGVPVFILGLVKALEPGMTKDFPQRDGLLQVYGTLFLPVLFGMLFELNLTAYVSARINYPFIMELDVRTALDHRQFLEIPALLFAVLSFCFYFSFHFTGSPGISPYAWPIVWIVFTVLFFINPVPVYYQHARYWLLSVLARVFTPGYSRVEFIAFFVADELNSWVDRELTANASLSYTFGNFWFIGCAYNKGWPANIFSACSASHNWVYGLLLAIPALIRLIQCIKRWYDSRLQIHLINAGKYTSNVAQFASISSIYTSSWDLAVDWGLLRPRHAYLRESLGYPTIKPYYYVAMVTNVLIRFIWVWYIPASASYLRTRSFFFALAEMLRRWQWNFFRVETEQVGNTDQYRVTREVPLPYHRLRDDEDLDEELERISSKYGKEKGFSLRRAAFKLEGLRAQLIKRNKKPPSTGPDAINAGPTGDEVHRDYEPRRLPSFGAMSSSVGSNGGEGEVVSDSP</sequence>
<keyword evidence="2" id="KW-1185">Reference proteome</keyword>
<reference evidence="1" key="1">
    <citation type="submission" date="2023-04" db="EMBL/GenBank/DDBJ databases">
        <title>Draft Genome sequencing of Naganishia species isolated from polar environments using Oxford Nanopore Technology.</title>
        <authorList>
            <person name="Leo P."/>
            <person name="Venkateswaran K."/>
        </authorList>
    </citation>
    <scope>NUCLEOTIDE SEQUENCE</scope>
    <source>
        <strain evidence="1">MNA-CCFEE 5262</strain>
    </source>
</reference>
<accession>A0ACC2WZ93</accession>
<protein>
    <submittedName>
        <fullName evidence="1">Uncharacterized protein</fullName>
    </submittedName>
</protein>
<name>A0ACC2WZ93_9TREE</name>
<evidence type="ECO:0000313" key="1">
    <source>
        <dbReference type="EMBL" id="KAJ9116645.1"/>
    </source>
</evidence>
<dbReference type="Proteomes" id="UP001230649">
    <property type="component" value="Unassembled WGS sequence"/>
</dbReference>
<proteinExistence type="predicted"/>
<gene>
    <name evidence="1" type="ORF">QFC20_000578</name>
</gene>
<evidence type="ECO:0000313" key="2">
    <source>
        <dbReference type="Proteomes" id="UP001230649"/>
    </source>
</evidence>
<comment type="caution">
    <text evidence="1">The sequence shown here is derived from an EMBL/GenBank/DDBJ whole genome shotgun (WGS) entry which is preliminary data.</text>
</comment>
<dbReference type="EMBL" id="JASBWS010000003">
    <property type="protein sequence ID" value="KAJ9116645.1"/>
    <property type="molecule type" value="Genomic_DNA"/>
</dbReference>